<evidence type="ECO:0000313" key="2">
    <source>
        <dbReference type="Proteomes" id="UP001597128"/>
    </source>
</evidence>
<reference evidence="2" key="1">
    <citation type="journal article" date="2019" name="Int. J. Syst. Evol. Microbiol.">
        <title>The Global Catalogue of Microorganisms (GCM) 10K type strain sequencing project: providing services to taxonomists for standard genome sequencing and annotation.</title>
        <authorList>
            <consortium name="The Broad Institute Genomics Platform"/>
            <consortium name="The Broad Institute Genome Sequencing Center for Infectious Disease"/>
            <person name="Wu L."/>
            <person name="Ma J."/>
        </authorList>
    </citation>
    <scope>NUCLEOTIDE SEQUENCE [LARGE SCALE GENOMIC DNA]</scope>
    <source>
        <strain evidence="2">CCUG 58412</strain>
    </source>
</reference>
<comment type="caution">
    <text evidence="1">The sequence shown here is derived from an EMBL/GenBank/DDBJ whole genome shotgun (WGS) entry which is preliminary data.</text>
</comment>
<dbReference type="Proteomes" id="UP001597128">
    <property type="component" value="Unassembled WGS sequence"/>
</dbReference>
<name>A0ABW3F5D8_9PROT</name>
<dbReference type="InterPro" id="IPR007396">
    <property type="entry name" value="TR_PAI2-type"/>
</dbReference>
<dbReference type="PANTHER" id="PTHR35802">
    <property type="entry name" value="PROTEASE SYNTHASE AND SPORULATION PROTEIN PAI 2"/>
    <property type="match status" value="1"/>
</dbReference>
<evidence type="ECO:0000313" key="1">
    <source>
        <dbReference type="EMBL" id="MFD0913084.1"/>
    </source>
</evidence>
<gene>
    <name evidence="1" type="ORF">ACFQ1Z_05945</name>
</gene>
<protein>
    <submittedName>
        <fullName evidence="1">FMN-binding negative transcriptional regulator</fullName>
    </submittedName>
</protein>
<organism evidence="1 2">
    <name type="scientific">Methylophilus luteus</name>
    <dbReference type="NCBI Taxonomy" id="640108"/>
    <lineage>
        <taxon>Bacteria</taxon>
        <taxon>Pseudomonadati</taxon>
        <taxon>Pseudomonadota</taxon>
        <taxon>Betaproteobacteria</taxon>
        <taxon>Nitrosomonadales</taxon>
        <taxon>Methylophilaceae</taxon>
        <taxon>Methylophilus</taxon>
    </lineage>
</organism>
<dbReference type="InterPro" id="IPR012349">
    <property type="entry name" value="Split_barrel_FMN-bd"/>
</dbReference>
<dbReference type="RefSeq" id="WP_379056340.1">
    <property type="nucleotide sequence ID" value="NZ_JBHTKB010000001.1"/>
</dbReference>
<dbReference type="Gene3D" id="2.30.110.10">
    <property type="entry name" value="Electron Transport, Fmn-binding Protein, Chain A"/>
    <property type="match status" value="1"/>
</dbReference>
<dbReference type="PANTHER" id="PTHR35802:SF1">
    <property type="entry name" value="PROTEASE SYNTHASE AND SPORULATION PROTEIN PAI 2"/>
    <property type="match status" value="1"/>
</dbReference>
<accession>A0ABW3F5D8</accession>
<keyword evidence="2" id="KW-1185">Reference proteome</keyword>
<dbReference type="EMBL" id="JBHTKB010000001">
    <property type="protein sequence ID" value="MFD0913084.1"/>
    <property type="molecule type" value="Genomic_DNA"/>
</dbReference>
<dbReference type="Pfam" id="PF04299">
    <property type="entry name" value="FMN_bind_2"/>
    <property type="match status" value="1"/>
</dbReference>
<proteinExistence type="predicted"/>
<dbReference type="SUPFAM" id="SSF50475">
    <property type="entry name" value="FMN-binding split barrel"/>
    <property type="match status" value="1"/>
</dbReference>
<sequence length="212" mass="23233">MYNPKHFSETDHDALQAIMRSYPLATLVFATADSMDANHLPLHFSQHGDTPGRLSGHVARANPLCAQNMVGKEVLVIFHGPQAYISPAWYATKARTGMVVPTWNYVVVHAHGTLKLIDDAGWLRAHLARLTTEHEAGFASPWQLADAPTAFIDQLLQAVVGIEIEIKRLTGKCKASQNQPLENQLGVIQGLAELDQQQAHAMAATIARCNQL</sequence>
<dbReference type="PIRSF" id="PIRSF010372">
    <property type="entry name" value="PaiB"/>
    <property type="match status" value="1"/>
</dbReference>